<gene>
    <name evidence="2" type="ordered locus">Mpet_1679</name>
</gene>
<dbReference type="STRING" id="679926.Mpet_1679"/>
<protein>
    <submittedName>
        <fullName evidence="2">Uncharacterized protein</fullName>
    </submittedName>
</protein>
<name>E1RHC8_METP4</name>
<dbReference type="Proteomes" id="UP000006565">
    <property type="component" value="Chromosome"/>
</dbReference>
<feature type="region of interest" description="Disordered" evidence="1">
    <location>
        <begin position="58"/>
        <end position="81"/>
    </location>
</feature>
<dbReference type="OrthoDB" id="386401at2157"/>
<sequence>MSLDSPDGLLKDISETTFCEYLGRDELIGNVALEVKPAVLMSEAESLEVKPATLISEASPVKHEADPLNMNPRPLNMKLNP</sequence>
<keyword evidence="3" id="KW-1185">Reference proteome</keyword>
<dbReference type="EMBL" id="CP002117">
    <property type="protein sequence ID" value="ADN36432.1"/>
    <property type="molecule type" value="Genomic_DNA"/>
</dbReference>
<organism evidence="2 3">
    <name type="scientific">Methanolacinia petrolearia (strain DSM 11571 / OCM 486 / SEBR 4847)</name>
    <name type="common">Methanoplanus petrolearius</name>
    <dbReference type="NCBI Taxonomy" id="679926"/>
    <lineage>
        <taxon>Archaea</taxon>
        <taxon>Methanobacteriati</taxon>
        <taxon>Methanobacteriota</taxon>
        <taxon>Stenosarchaea group</taxon>
        <taxon>Methanomicrobia</taxon>
        <taxon>Methanomicrobiales</taxon>
        <taxon>Methanomicrobiaceae</taxon>
        <taxon>Methanolacinia</taxon>
    </lineage>
</organism>
<proteinExistence type="predicted"/>
<reference evidence="2 3" key="1">
    <citation type="journal article" date="2010" name="Stand. Genomic Sci.">
        <title>Complete genome sequence of Methanoplanus petrolearius type strain (SEBR 4847).</title>
        <authorList>
            <person name="Brambilla E."/>
            <person name="Djao O.D."/>
            <person name="Daligault H."/>
            <person name="Lapidus A."/>
            <person name="Lucas S."/>
            <person name="Hammon N."/>
            <person name="Nolan M."/>
            <person name="Tice H."/>
            <person name="Cheng J.F."/>
            <person name="Han C."/>
            <person name="Tapia R."/>
            <person name="Goodwin L."/>
            <person name="Pitluck S."/>
            <person name="Liolios K."/>
            <person name="Ivanova N."/>
            <person name="Mavromatis K."/>
            <person name="Mikhailova N."/>
            <person name="Pati A."/>
            <person name="Chen A."/>
            <person name="Palaniappan K."/>
            <person name="Land M."/>
            <person name="Hauser L."/>
            <person name="Chang Y.J."/>
            <person name="Jeffries C.D."/>
            <person name="Rohde M."/>
            <person name="Spring S."/>
            <person name="Sikorski J."/>
            <person name="Goker M."/>
            <person name="Woyke T."/>
            <person name="Bristow J."/>
            <person name="Eisen J.A."/>
            <person name="Markowitz V."/>
            <person name="Hugenholtz P."/>
            <person name="Kyrpides N.C."/>
            <person name="Klenk H.P."/>
        </authorList>
    </citation>
    <scope>NUCLEOTIDE SEQUENCE [LARGE SCALE GENOMIC DNA]</scope>
    <source>
        <strain evidence="3">DSM 11571 / OCM 486 / SEBR 4847</strain>
    </source>
</reference>
<evidence type="ECO:0000256" key="1">
    <source>
        <dbReference type="SAM" id="MobiDB-lite"/>
    </source>
</evidence>
<dbReference type="RefSeq" id="WP_013329609.1">
    <property type="nucleotide sequence ID" value="NC_014507.1"/>
</dbReference>
<dbReference type="GeneID" id="9744151"/>
<evidence type="ECO:0000313" key="3">
    <source>
        <dbReference type="Proteomes" id="UP000006565"/>
    </source>
</evidence>
<dbReference type="KEGG" id="mpi:Mpet_1679"/>
<dbReference type="HOGENOM" id="CLU_2565786_0_0_2"/>
<evidence type="ECO:0000313" key="2">
    <source>
        <dbReference type="EMBL" id="ADN36432.1"/>
    </source>
</evidence>
<dbReference type="AlphaFoldDB" id="E1RHC8"/>
<accession>E1RHC8</accession>